<evidence type="ECO:0000259" key="6">
    <source>
        <dbReference type="PROSITE" id="PS50850"/>
    </source>
</evidence>
<evidence type="ECO:0000256" key="3">
    <source>
        <dbReference type="ARBA" id="ARBA00022989"/>
    </source>
</evidence>
<feature type="transmembrane region" description="Helical" evidence="5">
    <location>
        <begin position="435"/>
        <end position="455"/>
    </location>
</feature>
<feature type="transmembrane region" description="Helical" evidence="5">
    <location>
        <begin position="331"/>
        <end position="352"/>
    </location>
</feature>
<sequence length="467" mass="47635">MDIHPDRTATRSFAPLLIGMAMTIVDIPMVAIAMPGIVVDLGLGTRALALLAGAYSLVVAMMMLPAGRAGDRFGRRRVFLTGGALFLIGALLSALAPGAVWLAGARMLQGIGAAALAPQALAMIPRLFAPAAQPGAFARLAMTGSFASVCGPLLAGALLVGAPDWLGWRAIFLAEAALALTVMLLAGRRLAPHNAAGSAASRPAEVASFAAIILCLVAPLSLGPAFGWPVPVFLMLAAALPCAALFVRLTARAGPAALIPPALLRAPRFRWSLVFLLLAVSAPPGFFVVLSLALQSELGLSPLQTGLVTAGFPVGVVTGSWAAARLPLQPLARVALGTLLLCASFLLIHAILSGLTPTRLWPLRAGMLAAGAAMGLTVTSVMQLGMSGLPKALSGAGAGTMQTMQQVSMAASIALSFAIYGQALETRPGLEAAAAMMWLQIGTTGAAAALAKALLRGTIFNRRKAET</sequence>
<feature type="transmembrane region" description="Helical" evidence="5">
    <location>
        <begin position="206"/>
        <end position="226"/>
    </location>
</feature>
<dbReference type="RefSeq" id="WP_090747763.1">
    <property type="nucleotide sequence ID" value="NZ_FMVT01000017.1"/>
</dbReference>
<proteinExistence type="predicted"/>
<comment type="subcellular location">
    <subcellularLocation>
        <location evidence="1">Membrane</location>
        <topology evidence="1">Multi-pass membrane protein</topology>
    </subcellularLocation>
</comment>
<evidence type="ECO:0000313" key="8">
    <source>
        <dbReference type="Proteomes" id="UP000199502"/>
    </source>
</evidence>
<dbReference type="PROSITE" id="PS50850">
    <property type="entry name" value="MFS"/>
    <property type="match status" value="1"/>
</dbReference>
<protein>
    <submittedName>
        <fullName evidence="7">Major Facilitator Superfamily protein</fullName>
    </submittedName>
</protein>
<evidence type="ECO:0000313" key="7">
    <source>
        <dbReference type="EMBL" id="SCY92591.1"/>
    </source>
</evidence>
<dbReference type="PANTHER" id="PTHR42718">
    <property type="entry name" value="MAJOR FACILITATOR SUPERFAMILY MULTIDRUG TRANSPORTER MFSC"/>
    <property type="match status" value="1"/>
</dbReference>
<dbReference type="SUPFAM" id="SSF103473">
    <property type="entry name" value="MFS general substrate transporter"/>
    <property type="match status" value="1"/>
</dbReference>
<dbReference type="STRING" id="336292.SAMN05660710_03499"/>
<dbReference type="GO" id="GO:0016020">
    <property type="term" value="C:membrane"/>
    <property type="evidence" value="ECO:0007669"/>
    <property type="project" value="UniProtKB-SubCell"/>
</dbReference>
<dbReference type="InterPro" id="IPR011701">
    <property type="entry name" value="MFS"/>
</dbReference>
<dbReference type="Gene3D" id="1.20.1250.20">
    <property type="entry name" value="MFS general substrate transporter like domains"/>
    <property type="match status" value="1"/>
</dbReference>
<feature type="transmembrane region" description="Helical" evidence="5">
    <location>
        <begin position="232"/>
        <end position="251"/>
    </location>
</feature>
<feature type="transmembrane region" description="Helical" evidence="5">
    <location>
        <begin position="12"/>
        <end position="35"/>
    </location>
</feature>
<dbReference type="EMBL" id="FMVT01000017">
    <property type="protein sequence ID" value="SCY92591.1"/>
    <property type="molecule type" value="Genomic_DNA"/>
</dbReference>
<accession>A0A1G5JXF6</accession>
<keyword evidence="8" id="KW-1185">Reference proteome</keyword>
<evidence type="ECO:0000256" key="4">
    <source>
        <dbReference type="ARBA" id="ARBA00023136"/>
    </source>
</evidence>
<dbReference type="AlphaFoldDB" id="A0A1G5JXF6"/>
<dbReference type="PANTHER" id="PTHR42718:SF39">
    <property type="entry name" value="ACTINORHODIN TRANSPORTER-RELATED"/>
    <property type="match status" value="1"/>
</dbReference>
<keyword evidence="2 5" id="KW-0812">Transmembrane</keyword>
<feature type="transmembrane region" description="Helical" evidence="5">
    <location>
        <begin position="78"/>
        <end position="101"/>
    </location>
</feature>
<name>A0A1G5JXF6_9RHOB</name>
<dbReference type="Gene3D" id="1.20.1720.10">
    <property type="entry name" value="Multidrug resistance protein D"/>
    <property type="match status" value="1"/>
</dbReference>
<feature type="transmembrane region" description="Helical" evidence="5">
    <location>
        <begin position="306"/>
        <end position="324"/>
    </location>
</feature>
<reference evidence="7 8" key="1">
    <citation type="submission" date="2016-10" db="EMBL/GenBank/DDBJ databases">
        <authorList>
            <person name="de Groot N.N."/>
        </authorList>
    </citation>
    <scope>NUCLEOTIDE SEQUENCE [LARGE SCALE GENOMIC DNA]</scope>
    <source>
        <strain evidence="7 8">CGMCC 1.8925</strain>
    </source>
</reference>
<keyword evidence="3 5" id="KW-1133">Transmembrane helix</keyword>
<feature type="domain" description="Major facilitator superfamily (MFS) profile" evidence="6">
    <location>
        <begin position="12"/>
        <end position="464"/>
    </location>
</feature>
<feature type="transmembrane region" description="Helical" evidence="5">
    <location>
        <begin position="107"/>
        <end position="128"/>
    </location>
</feature>
<feature type="transmembrane region" description="Helical" evidence="5">
    <location>
        <begin position="140"/>
        <end position="160"/>
    </location>
</feature>
<gene>
    <name evidence="7" type="ORF">SAMN05660710_03499</name>
</gene>
<keyword evidence="4 5" id="KW-0472">Membrane</keyword>
<feature type="transmembrane region" description="Helical" evidence="5">
    <location>
        <begin position="407"/>
        <end position="423"/>
    </location>
</feature>
<dbReference type="GO" id="GO:0022857">
    <property type="term" value="F:transmembrane transporter activity"/>
    <property type="evidence" value="ECO:0007669"/>
    <property type="project" value="InterPro"/>
</dbReference>
<evidence type="ECO:0000256" key="2">
    <source>
        <dbReference type="ARBA" id="ARBA00022692"/>
    </source>
</evidence>
<feature type="transmembrane region" description="Helical" evidence="5">
    <location>
        <begin position="166"/>
        <end position="186"/>
    </location>
</feature>
<feature type="transmembrane region" description="Helical" evidence="5">
    <location>
        <begin position="271"/>
        <end position="294"/>
    </location>
</feature>
<dbReference type="Proteomes" id="UP000199502">
    <property type="component" value="Unassembled WGS sequence"/>
</dbReference>
<evidence type="ECO:0000256" key="1">
    <source>
        <dbReference type="ARBA" id="ARBA00004141"/>
    </source>
</evidence>
<feature type="transmembrane region" description="Helical" evidence="5">
    <location>
        <begin position="364"/>
        <end position="386"/>
    </location>
</feature>
<dbReference type="InterPro" id="IPR036259">
    <property type="entry name" value="MFS_trans_sf"/>
</dbReference>
<dbReference type="InterPro" id="IPR020846">
    <property type="entry name" value="MFS_dom"/>
</dbReference>
<evidence type="ECO:0000256" key="5">
    <source>
        <dbReference type="SAM" id="Phobius"/>
    </source>
</evidence>
<dbReference type="Pfam" id="PF07690">
    <property type="entry name" value="MFS_1"/>
    <property type="match status" value="1"/>
</dbReference>
<organism evidence="7 8">
    <name type="scientific">Paracoccus tibetensis</name>
    <dbReference type="NCBI Taxonomy" id="336292"/>
    <lineage>
        <taxon>Bacteria</taxon>
        <taxon>Pseudomonadati</taxon>
        <taxon>Pseudomonadota</taxon>
        <taxon>Alphaproteobacteria</taxon>
        <taxon>Rhodobacterales</taxon>
        <taxon>Paracoccaceae</taxon>
        <taxon>Paracoccus</taxon>
    </lineage>
</organism>
<feature type="transmembrane region" description="Helical" evidence="5">
    <location>
        <begin position="47"/>
        <end position="66"/>
    </location>
</feature>
<dbReference type="OrthoDB" id="2414439at2"/>